<protein>
    <submittedName>
        <fullName evidence="1">Uncharacterized protein</fullName>
    </submittedName>
</protein>
<dbReference type="AlphaFoldDB" id="A0A0F8XFM2"/>
<accession>A0A0F8XFM2</accession>
<evidence type="ECO:0000313" key="1">
    <source>
        <dbReference type="EMBL" id="KKK67942.1"/>
    </source>
</evidence>
<comment type="caution">
    <text evidence="1">The sequence shown here is derived from an EMBL/GenBank/DDBJ whole genome shotgun (WGS) entry which is preliminary data.</text>
</comment>
<proteinExistence type="predicted"/>
<organism evidence="1">
    <name type="scientific">marine sediment metagenome</name>
    <dbReference type="NCBI Taxonomy" id="412755"/>
    <lineage>
        <taxon>unclassified sequences</taxon>
        <taxon>metagenomes</taxon>
        <taxon>ecological metagenomes</taxon>
    </lineage>
</organism>
<name>A0A0F8XFM2_9ZZZZ</name>
<gene>
    <name evidence="1" type="ORF">LCGC14_2949020</name>
</gene>
<sequence>LVPTSITLLQNLASEKAINFLEDRAKHSNIPLIRDYSNLALYRLKKEEPYQDYVANWIKNKNHEDIIELNINPDKKTNITQNIYSLTKAETTRLLLDMYVALASKQDEKSLKIIIDSIKKTNPKNRYALAGMLIRATQ</sequence>
<feature type="non-terminal residue" evidence="1">
    <location>
        <position position="1"/>
    </location>
</feature>
<reference evidence="1" key="1">
    <citation type="journal article" date="2015" name="Nature">
        <title>Complex archaea that bridge the gap between prokaryotes and eukaryotes.</title>
        <authorList>
            <person name="Spang A."/>
            <person name="Saw J.H."/>
            <person name="Jorgensen S.L."/>
            <person name="Zaremba-Niedzwiedzka K."/>
            <person name="Martijn J."/>
            <person name="Lind A.E."/>
            <person name="van Eijk R."/>
            <person name="Schleper C."/>
            <person name="Guy L."/>
            <person name="Ettema T.J."/>
        </authorList>
    </citation>
    <scope>NUCLEOTIDE SEQUENCE</scope>
</reference>
<dbReference type="EMBL" id="LAZR01059367">
    <property type="protein sequence ID" value="KKK67942.1"/>
    <property type="molecule type" value="Genomic_DNA"/>
</dbReference>